<dbReference type="Proteomes" id="UP000694888">
    <property type="component" value="Unplaced"/>
</dbReference>
<feature type="compositionally biased region" description="Basic residues" evidence="1">
    <location>
        <begin position="1"/>
        <end position="11"/>
    </location>
</feature>
<evidence type="ECO:0000256" key="1">
    <source>
        <dbReference type="SAM" id="MobiDB-lite"/>
    </source>
</evidence>
<reference evidence="3" key="1">
    <citation type="submission" date="2025-08" db="UniProtKB">
        <authorList>
            <consortium name="RefSeq"/>
        </authorList>
    </citation>
    <scope>IDENTIFICATION</scope>
</reference>
<evidence type="ECO:0000313" key="3">
    <source>
        <dbReference type="RefSeq" id="XP_005103802.2"/>
    </source>
</evidence>
<evidence type="ECO:0000313" key="2">
    <source>
        <dbReference type="Proteomes" id="UP000694888"/>
    </source>
</evidence>
<organism evidence="2 3">
    <name type="scientific">Aplysia californica</name>
    <name type="common">California sea hare</name>
    <dbReference type="NCBI Taxonomy" id="6500"/>
    <lineage>
        <taxon>Eukaryota</taxon>
        <taxon>Metazoa</taxon>
        <taxon>Spiralia</taxon>
        <taxon>Lophotrochozoa</taxon>
        <taxon>Mollusca</taxon>
        <taxon>Gastropoda</taxon>
        <taxon>Heterobranchia</taxon>
        <taxon>Euthyneura</taxon>
        <taxon>Tectipleura</taxon>
        <taxon>Aplysiida</taxon>
        <taxon>Aplysioidea</taxon>
        <taxon>Aplysiidae</taxon>
        <taxon>Aplysia</taxon>
    </lineage>
</organism>
<gene>
    <name evidence="3" type="primary">LOC101861673</name>
</gene>
<feature type="region of interest" description="Disordered" evidence="1">
    <location>
        <begin position="1"/>
        <end position="28"/>
    </location>
</feature>
<dbReference type="RefSeq" id="XP_005103802.2">
    <property type="nucleotide sequence ID" value="XM_005103745.3"/>
</dbReference>
<feature type="compositionally biased region" description="Low complexity" evidence="1">
    <location>
        <begin position="177"/>
        <end position="189"/>
    </location>
</feature>
<feature type="compositionally biased region" description="Polar residues" evidence="1">
    <location>
        <begin position="190"/>
        <end position="206"/>
    </location>
</feature>
<feature type="region of interest" description="Disordered" evidence="1">
    <location>
        <begin position="157"/>
        <end position="247"/>
    </location>
</feature>
<sequence>MNKGFGFKRNRSHDAWNQLQPSPTMRRKSLPRDVEYGTFRPTYKSEFPLNDSLLQGIGQDTLSFSPSLRRLTPTSYEAVRATTSPGKKGTRAPYRHRDLRRKFEFILHSEIQKSVHTTPLEEISDIDRITAICESTLSSMMQNKVHRQYLHHMNNNNSTCQLRYPQTSPPYAHDQTNSSSAPGPSSRNSQKTQESVSRSSTSNWRKTGTARRDSGRPSTFAMPLPVLRENKKRKSPHSERTRAEQALGMSKFLIVSHGEQKSARVQPV</sequence>
<dbReference type="GeneID" id="101861673"/>
<keyword evidence="2" id="KW-1185">Reference proteome</keyword>
<feature type="compositionally biased region" description="Polar residues" evidence="1">
    <location>
        <begin position="157"/>
        <end position="166"/>
    </location>
</feature>
<proteinExistence type="predicted"/>
<name>A0ABM0JXE6_APLCA</name>
<protein>
    <submittedName>
        <fullName evidence="3">Uncharacterized protein LOC101861673</fullName>
    </submittedName>
</protein>
<accession>A0ABM0JXE6</accession>